<sequence>MEHVFLEHCLKLPLTNPCYQLIHHLESLEERQQLTYHSCHQLMNKSVWSPRTSLLSPQLLDWIVVNDTINNHLFKHMRAFRMRNHLDDKTVIFKN</sequence>
<accession>A0AAP0NWH4</accession>
<reference evidence="1 2" key="1">
    <citation type="submission" date="2024-01" db="EMBL/GenBank/DDBJ databases">
        <title>Genome assemblies of Stephania.</title>
        <authorList>
            <person name="Yang L."/>
        </authorList>
    </citation>
    <scope>NUCLEOTIDE SEQUENCE [LARGE SCALE GENOMIC DNA]</scope>
    <source>
        <strain evidence="1">JXDWG</strain>
        <tissue evidence="1">Leaf</tissue>
    </source>
</reference>
<dbReference type="AlphaFoldDB" id="A0AAP0NWH4"/>
<proteinExistence type="predicted"/>
<protein>
    <submittedName>
        <fullName evidence="1">Uncharacterized protein</fullName>
    </submittedName>
</protein>
<dbReference type="EMBL" id="JBBNAG010000007">
    <property type="protein sequence ID" value="KAK9118916.1"/>
    <property type="molecule type" value="Genomic_DNA"/>
</dbReference>
<organism evidence="1 2">
    <name type="scientific">Stephania cephalantha</name>
    <dbReference type="NCBI Taxonomy" id="152367"/>
    <lineage>
        <taxon>Eukaryota</taxon>
        <taxon>Viridiplantae</taxon>
        <taxon>Streptophyta</taxon>
        <taxon>Embryophyta</taxon>
        <taxon>Tracheophyta</taxon>
        <taxon>Spermatophyta</taxon>
        <taxon>Magnoliopsida</taxon>
        <taxon>Ranunculales</taxon>
        <taxon>Menispermaceae</taxon>
        <taxon>Menispermoideae</taxon>
        <taxon>Cissampelideae</taxon>
        <taxon>Stephania</taxon>
    </lineage>
</organism>
<gene>
    <name evidence="1" type="ORF">Scep_017009</name>
</gene>
<name>A0AAP0NWH4_9MAGN</name>
<evidence type="ECO:0000313" key="1">
    <source>
        <dbReference type="EMBL" id="KAK9118916.1"/>
    </source>
</evidence>
<comment type="caution">
    <text evidence="1">The sequence shown here is derived from an EMBL/GenBank/DDBJ whole genome shotgun (WGS) entry which is preliminary data.</text>
</comment>
<evidence type="ECO:0000313" key="2">
    <source>
        <dbReference type="Proteomes" id="UP001419268"/>
    </source>
</evidence>
<dbReference type="Proteomes" id="UP001419268">
    <property type="component" value="Unassembled WGS sequence"/>
</dbReference>
<keyword evidence="2" id="KW-1185">Reference proteome</keyword>